<dbReference type="Proteomes" id="UP001634394">
    <property type="component" value="Unassembled WGS sequence"/>
</dbReference>
<gene>
    <name evidence="2" type="ORF">ACJMK2_002044</name>
</gene>
<reference evidence="2 3" key="1">
    <citation type="submission" date="2024-11" db="EMBL/GenBank/DDBJ databases">
        <title>Chromosome-level genome assembly of the freshwater bivalve Anodonta woodiana.</title>
        <authorList>
            <person name="Chen X."/>
        </authorList>
    </citation>
    <scope>NUCLEOTIDE SEQUENCE [LARGE SCALE GENOMIC DNA]</scope>
    <source>
        <strain evidence="2">MN2024</strain>
        <tissue evidence="2">Gills</tissue>
    </source>
</reference>
<dbReference type="EMBL" id="JBJQND010000001">
    <property type="protein sequence ID" value="KAL3889715.1"/>
    <property type="molecule type" value="Genomic_DNA"/>
</dbReference>
<feature type="region of interest" description="Disordered" evidence="1">
    <location>
        <begin position="1"/>
        <end position="23"/>
    </location>
</feature>
<keyword evidence="3" id="KW-1185">Reference proteome</keyword>
<proteinExistence type="predicted"/>
<dbReference type="AlphaFoldDB" id="A0ABD3XU79"/>
<evidence type="ECO:0000313" key="2">
    <source>
        <dbReference type="EMBL" id="KAL3889715.1"/>
    </source>
</evidence>
<evidence type="ECO:0000313" key="3">
    <source>
        <dbReference type="Proteomes" id="UP001634394"/>
    </source>
</evidence>
<name>A0ABD3XU79_SINWO</name>
<feature type="non-terminal residue" evidence="2">
    <location>
        <position position="79"/>
    </location>
</feature>
<evidence type="ECO:0000256" key="1">
    <source>
        <dbReference type="SAM" id="MobiDB-lite"/>
    </source>
</evidence>
<accession>A0ABD3XU79</accession>
<protein>
    <submittedName>
        <fullName evidence="2">Uncharacterized protein</fullName>
    </submittedName>
</protein>
<comment type="caution">
    <text evidence="2">The sequence shown here is derived from an EMBL/GenBank/DDBJ whole genome shotgun (WGS) entry which is preliminary data.</text>
</comment>
<organism evidence="2 3">
    <name type="scientific">Sinanodonta woodiana</name>
    <name type="common">Chinese pond mussel</name>
    <name type="synonym">Anodonta woodiana</name>
    <dbReference type="NCBI Taxonomy" id="1069815"/>
    <lineage>
        <taxon>Eukaryota</taxon>
        <taxon>Metazoa</taxon>
        <taxon>Spiralia</taxon>
        <taxon>Lophotrochozoa</taxon>
        <taxon>Mollusca</taxon>
        <taxon>Bivalvia</taxon>
        <taxon>Autobranchia</taxon>
        <taxon>Heteroconchia</taxon>
        <taxon>Palaeoheterodonta</taxon>
        <taxon>Unionida</taxon>
        <taxon>Unionoidea</taxon>
        <taxon>Unionidae</taxon>
        <taxon>Unioninae</taxon>
        <taxon>Sinanodonta</taxon>
    </lineage>
</organism>
<sequence length="79" mass="8442">MVAQDNNNRARETLPAVLFPDSESDVTEQVLAAEQTNTPMNPTAEGADKLSAMASQAWNSYSVEVSQSEASEIDASLNP</sequence>